<dbReference type="Proteomes" id="UP000627838">
    <property type="component" value="Unassembled WGS sequence"/>
</dbReference>
<reference evidence="2 3" key="1">
    <citation type="submission" date="2020-10" db="EMBL/GenBank/DDBJ databases">
        <title>Sequencing the genomes of 1000 actinobacteria strains.</title>
        <authorList>
            <person name="Klenk H.-P."/>
        </authorList>
    </citation>
    <scope>NUCLEOTIDE SEQUENCE [LARGE SCALE GENOMIC DNA]</scope>
    <source>
        <strain evidence="2 3">DSM 46744</strain>
    </source>
</reference>
<keyword evidence="1" id="KW-0812">Transmembrane</keyword>
<comment type="caution">
    <text evidence="2">The sequence shown here is derived from an EMBL/GenBank/DDBJ whole genome shotgun (WGS) entry which is preliminary data.</text>
</comment>
<keyword evidence="3" id="KW-1185">Reference proteome</keyword>
<evidence type="ECO:0000313" key="2">
    <source>
        <dbReference type="EMBL" id="MBE1533050.1"/>
    </source>
</evidence>
<keyword evidence="1" id="KW-1133">Transmembrane helix</keyword>
<feature type="transmembrane region" description="Helical" evidence="1">
    <location>
        <begin position="39"/>
        <end position="60"/>
    </location>
</feature>
<protein>
    <submittedName>
        <fullName evidence="2">Uncharacterized protein</fullName>
    </submittedName>
</protein>
<proteinExistence type="predicted"/>
<name>A0ABR9JR54_9ACTN</name>
<dbReference type="EMBL" id="JADBDZ010000001">
    <property type="protein sequence ID" value="MBE1533050.1"/>
    <property type="molecule type" value="Genomic_DNA"/>
</dbReference>
<accession>A0ABR9JR54</accession>
<evidence type="ECO:0000256" key="1">
    <source>
        <dbReference type="SAM" id="Phobius"/>
    </source>
</evidence>
<keyword evidence="1" id="KW-0472">Membrane</keyword>
<gene>
    <name evidence="2" type="ORF">H4W34_002883</name>
</gene>
<sequence length="338" mass="36264">MSHDLKDLREVMESRSAAGSVAPDLHDRLRRRIGRGRRIRIGAGAAGAVLAAGALVPAVGSLGEDPATRERAPVLSGVPNDAFTSSKPKYGMRPLSEIQYSSIGRKAEVTYTPTGPHTMIEYRCETPSRVYAVSSKGTLSGGGCDKNDSVESYRRNRDGGAVTYQAVVVPRDVEVRSVAELDRYVDSHSPAPGRWSVRIYSGKCDIQTCYGPPEPVKRLPVQGLERLAQGKGVADGRARTVSFVPTGETVRLRVTCLDGAAVAVVESGGRPTKAGCEADERLGHVWEQRVTPGERTELRVAVLPAEAGDPKSTEDADIAKAMEGVEPDGTWKLEVFAR</sequence>
<dbReference type="RefSeq" id="WP_192759660.1">
    <property type="nucleotide sequence ID" value="NZ_JADBDZ010000001.1"/>
</dbReference>
<organism evidence="2 3">
    <name type="scientific">Actinomadura algeriensis</name>
    <dbReference type="NCBI Taxonomy" id="1679523"/>
    <lineage>
        <taxon>Bacteria</taxon>
        <taxon>Bacillati</taxon>
        <taxon>Actinomycetota</taxon>
        <taxon>Actinomycetes</taxon>
        <taxon>Streptosporangiales</taxon>
        <taxon>Thermomonosporaceae</taxon>
        <taxon>Actinomadura</taxon>
    </lineage>
</organism>
<evidence type="ECO:0000313" key="3">
    <source>
        <dbReference type="Proteomes" id="UP000627838"/>
    </source>
</evidence>